<reference evidence="1" key="1">
    <citation type="submission" date="2020-11" db="EMBL/GenBank/DDBJ databases">
        <authorList>
            <person name="Tran Van P."/>
        </authorList>
    </citation>
    <scope>NUCLEOTIDE SEQUENCE</scope>
</reference>
<accession>A0A7R9EQI6</accession>
<organism evidence="1">
    <name type="scientific">Timema bartmani</name>
    <dbReference type="NCBI Taxonomy" id="61472"/>
    <lineage>
        <taxon>Eukaryota</taxon>
        <taxon>Metazoa</taxon>
        <taxon>Ecdysozoa</taxon>
        <taxon>Arthropoda</taxon>
        <taxon>Hexapoda</taxon>
        <taxon>Insecta</taxon>
        <taxon>Pterygota</taxon>
        <taxon>Neoptera</taxon>
        <taxon>Polyneoptera</taxon>
        <taxon>Phasmatodea</taxon>
        <taxon>Timematodea</taxon>
        <taxon>Timematoidea</taxon>
        <taxon>Timematidae</taxon>
        <taxon>Timema</taxon>
    </lineage>
</organism>
<evidence type="ECO:0000313" key="1">
    <source>
        <dbReference type="EMBL" id="CAD7439336.1"/>
    </source>
</evidence>
<gene>
    <name evidence="1" type="ORF">TBIB3V08_LOCUS1904</name>
</gene>
<protein>
    <submittedName>
        <fullName evidence="1">Uncharacterized protein</fullName>
    </submittedName>
</protein>
<name>A0A7R9EQI6_9NEOP</name>
<dbReference type="AlphaFoldDB" id="A0A7R9EQI6"/>
<dbReference type="EMBL" id="OD564658">
    <property type="protein sequence ID" value="CAD7439336.1"/>
    <property type="molecule type" value="Genomic_DNA"/>
</dbReference>
<proteinExistence type="predicted"/>
<sequence>MFCCRAPGGIKSLHKTNQEKRIRLSGTDPRARYKPFAAIRRLSGFFPTNTKGFVSLVWDMFVACSQTWRTVSTVVLNSSTSPDLRLSCDLSEEENNFLDRRRVRVKEALETYLGGEPAPRHVDEAESCGPGFRRRFQGDGRLQLRPEDSARDGRVPLRHLPRLPLGLLLVGWSGRDERVPLRHIPRRPLGLLLVSWSARDGRVTLRHLPHLPLGLLLVSWSARDGRVPLRHLPHLPLGLLLVSWSARDGRVTLRHLPHLPLGLLLVSWSARDGRVPLRHLPHLPLGLLLVSWSARDGRVTLRHLPHLPLRLLLVSWSGCKHHLD</sequence>